<dbReference type="SUPFAM" id="SSF103473">
    <property type="entry name" value="MFS general substrate transporter"/>
    <property type="match status" value="1"/>
</dbReference>
<evidence type="ECO:0000256" key="5">
    <source>
        <dbReference type="ARBA" id="ARBA00023136"/>
    </source>
</evidence>
<dbReference type="PANTHER" id="PTHR23501">
    <property type="entry name" value="MAJOR FACILITATOR SUPERFAMILY"/>
    <property type="match status" value="1"/>
</dbReference>
<feature type="transmembrane region" description="Helical" evidence="6">
    <location>
        <begin position="376"/>
        <end position="397"/>
    </location>
</feature>
<feature type="transmembrane region" description="Helical" evidence="6">
    <location>
        <begin position="433"/>
        <end position="455"/>
    </location>
</feature>
<keyword evidence="3 6" id="KW-0812">Transmembrane</keyword>
<evidence type="ECO:0000313" key="8">
    <source>
        <dbReference type="EMBL" id="CAK7238471.1"/>
    </source>
</evidence>
<evidence type="ECO:0000313" key="9">
    <source>
        <dbReference type="Proteomes" id="UP001642482"/>
    </source>
</evidence>
<reference evidence="8 9" key="1">
    <citation type="submission" date="2024-01" db="EMBL/GenBank/DDBJ databases">
        <authorList>
            <person name="Allen C."/>
            <person name="Tagirdzhanova G."/>
        </authorList>
    </citation>
    <scope>NUCLEOTIDE SEQUENCE [LARGE SCALE GENOMIC DNA]</scope>
</reference>
<dbReference type="Gene3D" id="1.20.1720.10">
    <property type="entry name" value="Multidrug resistance protein D"/>
    <property type="match status" value="1"/>
</dbReference>
<accession>A0ABP0D4P0</accession>
<evidence type="ECO:0000259" key="7">
    <source>
        <dbReference type="PROSITE" id="PS50850"/>
    </source>
</evidence>
<evidence type="ECO:0000256" key="4">
    <source>
        <dbReference type="ARBA" id="ARBA00022989"/>
    </source>
</evidence>
<proteinExistence type="predicted"/>
<comment type="caution">
    <text evidence="8">The sequence shown here is derived from an EMBL/GenBank/DDBJ whole genome shotgun (WGS) entry which is preliminary data.</text>
</comment>
<dbReference type="InterPro" id="IPR005829">
    <property type="entry name" value="Sugar_transporter_CS"/>
</dbReference>
<keyword evidence="9" id="KW-1185">Reference proteome</keyword>
<comment type="subcellular location">
    <subcellularLocation>
        <location evidence="1">Membrane</location>
        <topology evidence="1">Multi-pass membrane protein</topology>
    </subcellularLocation>
</comment>
<gene>
    <name evidence="8" type="ORF">SEUCBS140593_010722</name>
</gene>
<sequence length="620" mass="65334">MSSAKLEPISDASHTEDVNAVLEIGHSHNCDAAMSSTGEGKDMVVTRGFETDLSALPKGYYTSRFFIGSMLATGFSLMAGVGAFGLAAPILSEINDELGPDPRYAWISLVYNVSLAVFFTPVGRLSDLFGRRWFFISGAAVAVLGSIVCATAKTIPVLIGGNVLLGVATSTQLSFHYVMGELVPMKYRYLGLALLYPFCVPLSGVGSIISFAFLDHTRIGWRGLYWVLLSCNVVNLILWSFFYFPPSFTKKHKDDDEDIRHVSYWLRHFDYVGTLLFTAGFVLFLLGLSWGGSVYPWKSAAVITSIVLGAALLAVLALWEIYAPLREPLVPIYLLADVKWVCNSTVLGLGASAYYSLAIIWPMQASIVYGATDIELGALSAIPGLGIILGQMIGGTLAPRIGRVTLQCGVVLVAGGALIACMATAGGEPSTRATAIGLLIMGTMFIGYNEAIALAGTTLLARDQHEIGVAGGLGSSIRSAISSVVSAVYVTVLSNRLAATIPAQVPSALVAAGLPASSVEAFLSAAQAGTVTAADAATALATSIPGLTQAILDTGIMAYRNANADAYKTVYLASIAFTGLAVVLALLGRNTEDMMTDQIVATLANEDNSLTQKLETGKIQ</sequence>
<dbReference type="InterPro" id="IPR020846">
    <property type="entry name" value="MFS_dom"/>
</dbReference>
<keyword evidence="4 6" id="KW-1133">Transmembrane helix</keyword>
<feature type="transmembrane region" description="Helical" evidence="6">
    <location>
        <begin position="225"/>
        <end position="244"/>
    </location>
</feature>
<evidence type="ECO:0000256" key="1">
    <source>
        <dbReference type="ARBA" id="ARBA00004141"/>
    </source>
</evidence>
<evidence type="ECO:0000256" key="6">
    <source>
        <dbReference type="SAM" id="Phobius"/>
    </source>
</evidence>
<dbReference type="Pfam" id="PF06609">
    <property type="entry name" value="TRI12"/>
    <property type="match status" value="1"/>
</dbReference>
<dbReference type="EMBL" id="CAWUHD010000254">
    <property type="protein sequence ID" value="CAK7238471.1"/>
    <property type="molecule type" value="Genomic_DNA"/>
</dbReference>
<protein>
    <recommendedName>
        <fullName evidence="7">Major facilitator superfamily (MFS) profile domain-containing protein</fullName>
    </recommendedName>
</protein>
<dbReference type="Proteomes" id="UP001642482">
    <property type="component" value="Unassembled WGS sequence"/>
</dbReference>
<evidence type="ECO:0000256" key="2">
    <source>
        <dbReference type="ARBA" id="ARBA00022448"/>
    </source>
</evidence>
<dbReference type="InterPro" id="IPR036259">
    <property type="entry name" value="MFS_trans_sf"/>
</dbReference>
<dbReference type="PROSITE" id="PS00216">
    <property type="entry name" value="SUGAR_TRANSPORT_1"/>
    <property type="match status" value="1"/>
</dbReference>
<feature type="transmembrane region" description="Helical" evidence="6">
    <location>
        <begin position="300"/>
        <end position="319"/>
    </location>
</feature>
<organism evidence="8 9">
    <name type="scientific">Sporothrix eucalyptigena</name>
    <dbReference type="NCBI Taxonomy" id="1812306"/>
    <lineage>
        <taxon>Eukaryota</taxon>
        <taxon>Fungi</taxon>
        <taxon>Dikarya</taxon>
        <taxon>Ascomycota</taxon>
        <taxon>Pezizomycotina</taxon>
        <taxon>Sordariomycetes</taxon>
        <taxon>Sordariomycetidae</taxon>
        <taxon>Ophiostomatales</taxon>
        <taxon>Ophiostomataceae</taxon>
        <taxon>Sporothrix</taxon>
    </lineage>
</organism>
<feature type="transmembrane region" description="Helical" evidence="6">
    <location>
        <begin position="103"/>
        <end position="121"/>
    </location>
</feature>
<keyword evidence="5 6" id="KW-0472">Membrane</keyword>
<name>A0ABP0D4P0_9PEZI</name>
<feature type="domain" description="Major facilitator superfamily (MFS) profile" evidence="7">
    <location>
        <begin position="68"/>
        <end position="529"/>
    </location>
</feature>
<feature type="transmembrane region" description="Helical" evidence="6">
    <location>
        <begin position="569"/>
        <end position="588"/>
    </location>
</feature>
<dbReference type="Gene3D" id="1.20.1250.20">
    <property type="entry name" value="MFS general substrate transporter like domains"/>
    <property type="match status" value="1"/>
</dbReference>
<feature type="transmembrane region" description="Helical" evidence="6">
    <location>
        <begin position="269"/>
        <end position="288"/>
    </location>
</feature>
<feature type="transmembrane region" description="Helical" evidence="6">
    <location>
        <begin position="133"/>
        <end position="153"/>
    </location>
</feature>
<feature type="transmembrane region" description="Helical" evidence="6">
    <location>
        <begin position="65"/>
        <end position="91"/>
    </location>
</feature>
<evidence type="ECO:0000256" key="3">
    <source>
        <dbReference type="ARBA" id="ARBA00022692"/>
    </source>
</evidence>
<dbReference type="PANTHER" id="PTHR23501:SF109">
    <property type="entry name" value="MAJOR FACILITATOR SUPERFAMILY (MFS) PROFILE DOMAIN-CONTAINING PROTEIN-RELATED"/>
    <property type="match status" value="1"/>
</dbReference>
<dbReference type="InterPro" id="IPR010573">
    <property type="entry name" value="MFS_Str1/Tri12-like"/>
</dbReference>
<keyword evidence="2" id="KW-0813">Transport</keyword>
<dbReference type="PROSITE" id="PS50850">
    <property type="entry name" value="MFS"/>
    <property type="match status" value="1"/>
</dbReference>
<feature type="transmembrane region" description="Helical" evidence="6">
    <location>
        <begin position="404"/>
        <end position="427"/>
    </location>
</feature>
<feature type="transmembrane region" description="Helical" evidence="6">
    <location>
        <begin position="340"/>
        <end position="364"/>
    </location>
</feature>
<feature type="transmembrane region" description="Helical" evidence="6">
    <location>
        <begin position="190"/>
        <end position="213"/>
    </location>
</feature>